<dbReference type="Proteomes" id="UP001388673">
    <property type="component" value="Unassembled WGS sequence"/>
</dbReference>
<name>A0AAW0YY05_9TREE</name>
<dbReference type="EMBL" id="JBCAWK010000007">
    <property type="protein sequence ID" value="KAK8853168.1"/>
    <property type="molecule type" value="Genomic_DNA"/>
</dbReference>
<dbReference type="GO" id="GO:0005975">
    <property type="term" value="P:carbohydrate metabolic process"/>
    <property type="evidence" value="ECO:0007669"/>
    <property type="project" value="InterPro"/>
</dbReference>
<feature type="signal peptide" evidence="2">
    <location>
        <begin position="1"/>
        <end position="25"/>
    </location>
</feature>
<dbReference type="RefSeq" id="XP_066802354.1">
    <property type="nucleotide sequence ID" value="XM_066946975.1"/>
</dbReference>
<organism evidence="3 4">
    <name type="scientific">Kwoniella newhampshirensis</name>
    <dbReference type="NCBI Taxonomy" id="1651941"/>
    <lineage>
        <taxon>Eukaryota</taxon>
        <taxon>Fungi</taxon>
        <taxon>Dikarya</taxon>
        <taxon>Basidiomycota</taxon>
        <taxon>Agaricomycotina</taxon>
        <taxon>Tremellomycetes</taxon>
        <taxon>Tremellales</taxon>
        <taxon>Cryptococcaceae</taxon>
        <taxon>Kwoniella</taxon>
    </lineage>
</organism>
<gene>
    <name evidence="3" type="ORF">IAR55_003869</name>
</gene>
<dbReference type="InterPro" id="IPR008928">
    <property type="entry name" value="6-hairpin_glycosidase_sf"/>
</dbReference>
<keyword evidence="2" id="KW-0732">Signal</keyword>
<evidence type="ECO:0000313" key="3">
    <source>
        <dbReference type="EMBL" id="KAK8853168.1"/>
    </source>
</evidence>
<feature type="region of interest" description="Disordered" evidence="1">
    <location>
        <begin position="572"/>
        <end position="594"/>
    </location>
</feature>
<reference evidence="3 4" key="1">
    <citation type="journal article" date="2024" name="bioRxiv">
        <title>Comparative genomics of Cryptococcus and Kwoniella reveals pathogenesis evolution and contrasting karyotype dynamics via intercentromeric recombination or chromosome fusion.</title>
        <authorList>
            <person name="Coelho M.A."/>
            <person name="David-Palma M."/>
            <person name="Shea T."/>
            <person name="Bowers K."/>
            <person name="McGinley-Smith S."/>
            <person name="Mohammad A.W."/>
            <person name="Gnirke A."/>
            <person name="Yurkov A.M."/>
            <person name="Nowrousian M."/>
            <person name="Sun S."/>
            <person name="Cuomo C.A."/>
            <person name="Heitman J."/>
        </authorList>
    </citation>
    <scope>NUCLEOTIDE SEQUENCE [LARGE SCALE GENOMIC DNA]</scope>
    <source>
        <strain evidence="3 4">CBS 13917</strain>
    </source>
</reference>
<sequence length="817" mass="86469">MAFKALLALVLTVISVLDVGVGVYAQTNPSAGLRFGPVNFAGYDNYVYRDNVTSAQIVLTDSSSTSEPSRFIAAFPNGNTGALVYFIPVNSSNSTTALGTTLDLGTVASVSQANNQTGLSGNLSFSGDLTFGVTLIGSVRTLRDYVEGGGVFHSIFNYTVPYFSNTTILLQRNWINGTTVQYLTFETLSNGVFNVTPNANASIPPTIRLIRPDPATNATVRFTHVLNFTGTTPVTPFVPLEGLGKESLFLTTAPTTNESTTTNNSALTSVLQTIQNNGSAIADQTAFLSYTSKTLAGGWRFLTYFGRDTLLALRLLLPVISPSAAESILGAVLERTNATDGTLCHEETIGDYASFVNLQNNRSGLGNTPSYSYVMLDTDFLLLPVLAEYFVNTPQGAGRANAFLQRNSTLVNGSFATLLQRNVDHVMGLARPFTENATRERLVPIRDPTVGNWRDSGTGLGYGIYPFDVNCALIPSALRAIAILSSASLLPSNYSVASSYAQTWDTAYTYFQVPISPSLASAAVENYVTRANLSESLLFGAGSFNGTNIVSGSPVTDLGWYATGQTIGLTSSGGGGGGNSTSAGNATTTGGNSTAAGNGGNSTFYALSLKADGTPVEVLHSDLGFVLLYSNNVSESVLQATVEALQPYPRGLLTNVGMVVANAAYDSNITDYETFNNLQYHGAVSWSWQQGLMASGLTHQLSLCNRSTSDQISSPSRSTNTTTTIPTWCNNTSLVQSLLQAQQRLWYSIAGSAPALYTEVLSPLWSANSTNTTEFTIGDLGAISPTGTEGDAIQLWSYGFLAQVDPRTGRPVAGGFA</sequence>
<accession>A0AAW0YY05</accession>
<comment type="caution">
    <text evidence="3">The sequence shown here is derived from an EMBL/GenBank/DDBJ whole genome shotgun (WGS) entry which is preliminary data.</text>
</comment>
<proteinExistence type="predicted"/>
<protein>
    <submittedName>
        <fullName evidence="3">Uncharacterized protein</fullName>
    </submittedName>
</protein>
<evidence type="ECO:0000256" key="1">
    <source>
        <dbReference type="SAM" id="MobiDB-lite"/>
    </source>
</evidence>
<keyword evidence="4" id="KW-1185">Reference proteome</keyword>
<feature type="compositionally biased region" description="Low complexity" evidence="1">
    <location>
        <begin position="580"/>
        <end position="594"/>
    </location>
</feature>
<evidence type="ECO:0000256" key="2">
    <source>
        <dbReference type="SAM" id="SignalP"/>
    </source>
</evidence>
<feature type="chain" id="PRO_5043866951" evidence="2">
    <location>
        <begin position="26"/>
        <end position="817"/>
    </location>
</feature>
<dbReference type="KEGG" id="kne:92181127"/>
<dbReference type="SUPFAM" id="SSF48208">
    <property type="entry name" value="Six-hairpin glycosidases"/>
    <property type="match status" value="1"/>
</dbReference>
<dbReference type="AlphaFoldDB" id="A0AAW0YY05"/>
<evidence type="ECO:0000313" key="4">
    <source>
        <dbReference type="Proteomes" id="UP001388673"/>
    </source>
</evidence>
<dbReference type="GeneID" id="92181127"/>